<dbReference type="EMBL" id="LJXT01000009">
    <property type="protein sequence ID" value="KPQ19477.1"/>
    <property type="molecule type" value="Genomic_DNA"/>
</dbReference>
<organism evidence="1 2">
    <name type="scientific">Algoriphagus marincola HL-49</name>
    <dbReference type="NCBI Taxonomy" id="1305737"/>
    <lineage>
        <taxon>Bacteria</taxon>
        <taxon>Pseudomonadati</taxon>
        <taxon>Bacteroidota</taxon>
        <taxon>Cytophagia</taxon>
        <taxon>Cytophagales</taxon>
        <taxon>Cyclobacteriaceae</taxon>
        <taxon>Algoriphagus</taxon>
    </lineage>
</organism>
<gene>
    <name evidence="1" type="ORF">HLUCCX10_02515</name>
</gene>
<sequence length="326" mass="38805">MNIREVFRKGDPQNLKDRLLFSLEKARNFPKIHRIFKRMVGYPLDLKNPITHNQRIFFKKIYDRNPLLVITSDKVKVRNYIKEKLGKELAEELLIPTYYVSKTGDDIPMESWNHDFFMKANHASGFNKYVSTTDDPKEIKDLAKSWLAQSYGQHYLEWAYRDIPRRVICEQVLVDERGKIPMDIKFYCFHGKVKMVMFVEDRFEDQCRLYTDENLKEIPDPQTLGYEKLKEIPHLETFDKMKSISEKLSQDFAYCRVDLYSIGQKIYFGEITHYTGAGLEKFDKYKTDLTFGEFWKPENKELNFFELYEKIKISPNSSFNIHNTGI</sequence>
<dbReference type="Pfam" id="PF14305">
    <property type="entry name" value="ATPgrasp_TupA"/>
    <property type="match status" value="1"/>
</dbReference>
<dbReference type="AlphaFoldDB" id="A0A0P7XR95"/>
<proteinExistence type="predicted"/>
<dbReference type="OrthoDB" id="9791827at2"/>
<protein>
    <submittedName>
        <fullName evidence="1">TupA-like ATPgrasp</fullName>
    </submittedName>
</protein>
<dbReference type="eggNOG" id="COG3307">
    <property type="taxonomic scope" value="Bacteria"/>
</dbReference>
<comment type="caution">
    <text evidence="1">The sequence shown here is derived from an EMBL/GenBank/DDBJ whole genome shotgun (WGS) entry which is preliminary data.</text>
</comment>
<name>A0A0P7XR95_9BACT</name>
<dbReference type="PATRIC" id="fig|1305737.6.peg.1169"/>
<reference evidence="1 2" key="1">
    <citation type="submission" date="2015-09" db="EMBL/GenBank/DDBJ databases">
        <title>Identification and resolution of microdiversity through metagenomic sequencing of parallel consortia.</title>
        <authorList>
            <person name="Nelson W.C."/>
            <person name="Romine M.F."/>
            <person name="Lindemann S.R."/>
        </authorList>
    </citation>
    <scope>NUCLEOTIDE SEQUENCE [LARGE SCALE GENOMIC DNA]</scope>
    <source>
        <strain evidence="1">HL-49</strain>
    </source>
</reference>
<dbReference type="InterPro" id="IPR029465">
    <property type="entry name" value="ATPgrasp_TupA"/>
</dbReference>
<evidence type="ECO:0000313" key="2">
    <source>
        <dbReference type="Proteomes" id="UP000050421"/>
    </source>
</evidence>
<dbReference type="STRING" id="1305737.GCA_000526355_01764"/>
<evidence type="ECO:0000313" key="1">
    <source>
        <dbReference type="EMBL" id="KPQ19477.1"/>
    </source>
</evidence>
<dbReference type="Proteomes" id="UP000050421">
    <property type="component" value="Unassembled WGS sequence"/>
</dbReference>
<accession>A0A0P7XR95</accession>